<dbReference type="AlphaFoldDB" id="A0A9X2KLC0"/>
<gene>
    <name evidence="1" type="ORF">M9978_07495</name>
</gene>
<organism evidence="1 2">
    <name type="scientific">Sphingomonas tagetis</name>
    <dbReference type="NCBI Taxonomy" id="2949092"/>
    <lineage>
        <taxon>Bacteria</taxon>
        <taxon>Pseudomonadati</taxon>
        <taxon>Pseudomonadota</taxon>
        <taxon>Alphaproteobacteria</taxon>
        <taxon>Sphingomonadales</taxon>
        <taxon>Sphingomonadaceae</taxon>
        <taxon>Sphingomonas</taxon>
    </lineage>
</organism>
<sequence>MRGIEPHFRSRTRCHGLMAPDHQRDCFRDHERLQWRDARAEYGPSKTIYNRFIR</sequence>
<evidence type="ECO:0000313" key="2">
    <source>
        <dbReference type="Proteomes" id="UP001139451"/>
    </source>
</evidence>
<protein>
    <recommendedName>
        <fullName evidence="3">Transposase</fullName>
    </recommendedName>
</protein>
<comment type="caution">
    <text evidence="1">The sequence shown here is derived from an EMBL/GenBank/DDBJ whole genome shotgun (WGS) entry which is preliminary data.</text>
</comment>
<reference evidence="1" key="1">
    <citation type="submission" date="2022-05" db="EMBL/GenBank/DDBJ databases">
        <title>Sphingomonas sp. strain MG17 Genome sequencing and assembly.</title>
        <authorList>
            <person name="Kim I."/>
        </authorList>
    </citation>
    <scope>NUCLEOTIDE SEQUENCE</scope>
    <source>
        <strain evidence="1">MG17</strain>
    </source>
</reference>
<evidence type="ECO:0000313" key="1">
    <source>
        <dbReference type="EMBL" id="MCP3730271.1"/>
    </source>
</evidence>
<dbReference type="RefSeq" id="WP_254292381.1">
    <property type="nucleotide sequence ID" value="NZ_JAMLDX010000004.1"/>
</dbReference>
<accession>A0A9X2KLC0</accession>
<dbReference type="EMBL" id="JAMLDX010000004">
    <property type="protein sequence ID" value="MCP3730271.1"/>
    <property type="molecule type" value="Genomic_DNA"/>
</dbReference>
<dbReference type="Proteomes" id="UP001139451">
    <property type="component" value="Unassembled WGS sequence"/>
</dbReference>
<proteinExistence type="predicted"/>
<evidence type="ECO:0008006" key="3">
    <source>
        <dbReference type="Google" id="ProtNLM"/>
    </source>
</evidence>
<name>A0A9X2KLC0_9SPHN</name>
<keyword evidence="2" id="KW-1185">Reference proteome</keyword>